<feature type="compositionally biased region" description="Basic and acidic residues" evidence="1">
    <location>
        <begin position="227"/>
        <end position="237"/>
    </location>
</feature>
<feature type="compositionally biased region" description="Low complexity" evidence="1">
    <location>
        <begin position="350"/>
        <end position="366"/>
    </location>
</feature>
<dbReference type="SMART" id="SM00273">
    <property type="entry name" value="ENTH"/>
    <property type="match status" value="1"/>
</dbReference>
<dbReference type="GO" id="GO:0005768">
    <property type="term" value="C:endosome"/>
    <property type="evidence" value="ECO:0007669"/>
    <property type="project" value="TreeGrafter"/>
</dbReference>
<feature type="domain" description="ENTH" evidence="2">
    <location>
        <begin position="26"/>
        <end position="159"/>
    </location>
</feature>
<dbReference type="SUPFAM" id="SSF48464">
    <property type="entry name" value="ENTH/VHS domain"/>
    <property type="match status" value="1"/>
</dbReference>
<dbReference type="AlphaFoldDB" id="A0A077WAC8"/>
<dbReference type="GO" id="GO:0005543">
    <property type="term" value="F:phospholipid binding"/>
    <property type="evidence" value="ECO:0007669"/>
    <property type="project" value="TreeGrafter"/>
</dbReference>
<dbReference type="GO" id="GO:0042147">
    <property type="term" value="P:retrograde transport, endosome to Golgi"/>
    <property type="evidence" value="ECO:0007669"/>
    <property type="project" value="EnsemblFungi"/>
</dbReference>
<dbReference type="GO" id="GO:0030125">
    <property type="term" value="C:clathrin vesicle coat"/>
    <property type="evidence" value="ECO:0007669"/>
    <property type="project" value="TreeGrafter"/>
</dbReference>
<name>A0A077WAC8_9FUNG</name>
<dbReference type="GO" id="GO:0005829">
    <property type="term" value="C:cytosol"/>
    <property type="evidence" value="ECO:0007669"/>
    <property type="project" value="GOC"/>
</dbReference>
<dbReference type="FunFam" id="1.25.40.90:FF:000006">
    <property type="entry name" value="Clathrin interactor 1"/>
    <property type="match status" value="1"/>
</dbReference>
<evidence type="ECO:0000259" key="2">
    <source>
        <dbReference type="PROSITE" id="PS50942"/>
    </source>
</evidence>
<feature type="compositionally biased region" description="Basic residues" evidence="1">
    <location>
        <begin position="157"/>
        <end position="166"/>
    </location>
</feature>
<feature type="region of interest" description="Disordered" evidence="1">
    <location>
        <begin position="472"/>
        <end position="504"/>
    </location>
</feature>
<organism evidence="3">
    <name type="scientific">Lichtheimia ramosa</name>
    <dbReference type="NCBI Taxonomy" id="688394"/>
    <lineage>
        <taxon>Eukaryota</taxon>
        <taxon>Fungi</taxon>
        <taxon>Fungi incertae sedis</taxon>
        <taxon>Mucoromycota</taxon>
        <taxon>Mucoromycotina</taxon>
        <taxon>Mucoromycetes</taxon>
        <taxon>Mucorales</taxon>
        <taxon>Lichtheimiaceae</taxon>
        <taxon>Lichtheimia</taxon>
    </lineage>
</organism>
<dbReference type="InterPro" id="IPR008942">
    <property type="entry name" value="ENTH_VHS"/>
</dbReference>
<dbReference type="PANTHER" id="PTHR12276">
    <property type="entry name" value="EPSIN/ENT-RELATED"/>
    <property type="match status" value="1"/>
</dbReference>
<feature type="compositionally biased region" description="Low complexity" evidence="1">
    <location>
        <begin position="386"/>
        <end position="401"/>
    </location>
</feature>
<feature type="compositionally biased region" description="Low complexity" evidence="1">
    <location>
        <begin position="315"/>
        <end position="335"/>
    </location>
</feature>
<dbReference type="Gene3D" id="1.25.40.90">
    <property type="match status" value="1"/>
</dbReference>
<dbReference type="CDD" id="cd16992">
    <property type="entry name" value="ENTH_Ent3"/>
    <property type="match status" value="1"/>
</dbReference>
<feature type="compositionally biased region" description="Polar residues" evidence="1">
    <location>
        <begin position="409"/>
        <end position="421"/>
    </location>
</feature>
<dbReference type="Pfam" id="PF01417">
    <property type="entry name" value="ENTH"/>
    <property type="match status" value="1"/>
</dbReference>
<sequence length="504" mass="54039">MNSFSQLNLQIPDMWEVKDVINKVKNVVLNYTEMEAKVHEATNNEAWGASSTLMQEIAQGTYNYQYFNEIMPTLYKRFTEKEARQWRQIYKALVLLEYLVKNGSERVIDDARSHISMIKIMRNFHYIDEKGKDQGINIRNRAKEIVELLNDTDKIRSERKKARQNRNKYQGVGSDSIGGMGMMSSGGSRYGGFGSDGLSSGSLGFSSITGISGGGGGGSGYYDEDERPNRFESSKYDDFDEEPSNVSSSPSRSSPVSKQESKAPAKKEANLFDFDDAPSGSKATQDDDWGDFASGAPAASGSTGNVLDDFDDFQSAPPVSSSTTATTTANKPTVKSTNDLFDLLGSDAFSSPSTPNSTVTTPAAAPMNQAPLVQPAAPPSLNMNQTRPLSPSTTGSSRPGSVQGIASPASANTQSNKSQTELPGGIWSQASSFVSLDSLGKTAGPAKPAVGPSMNAMKSSSVNAGWNAWANNNTLAPATTNNNNNMAGNQQQQKTSSPFDDLLS</sequence>
<accession>A0A077WAC8</accession>
<dbReference type="InterPro" id="IPR013809">
    <property type="entry name" value="ENTH"/>
</dbReference>
<protein>
    <recommendedName>
        <fullName evidence="2">ENTH domain-containing protein</fullName>
    </recommendedName>
</protein>
<dbReference type="GO" id="GO:0030276">
    <property type="term" value="F:clathrin binding"/>
    <property type="evidence" value="ECO:0007669"/>
    <property type="project" value="TreeGrafter"/>
</dbReference>
<feature type="compositionally biased region" description="Low complexity" evidence="1">
    <location>
        <begin position="244"/>
        <end position="257"/>
    </location>
</feature>
<proteinExistence type="predicted"/>
<dbReference type="GO" id="GO:0005886">
    <property type="term" value="C:plasma membrane"/>
    <property type="evidence" value="ECO:0007669"/>
    <property type="project" value="TreeGrafter"/>
</dbReference>
<feature type="compositionally biased region" description="Low complexity" evidence="1">
    <location>
        <begin position="472"/>
        <end position="489"/>
    </location>
</feature>
<feature type="compositionally biased region" description="Basic and acidic residues" evidence="1">
    <location>
        <begin position="259"/>
        <end position="270"/>
    </location>
</feature>
<gene>
    <name evidence="3" type="ORF">LRAMOSA06931</name>
</gene>
<dbReference type="PROSITE" id="PS50942">
    <property type="entry name" value="ENTH"/>
    <property type="match status" value="1"/>
</dbReference>
<feature type="region of interest" description="Disordered" evidence="1">
    <location>
        <begin position="214"/>
        <end position="424"/>
    </location>
</feature>
<dbReference type="EMBL" id="LK023314">
    <property type="protein sequence ID" value="CDS03976.1"/>
    <property type="molecule type" value="Genomic_DNA"/>
</dbReference>
<evidence type="ECO:0000313" key="3">
    <source>
        <dbReference type="EMBL" id="CDS03976.1"/>
    </source>
</evidence>
<dbReference type="OrthoDB" id="4033880at2759"/>
<feature type="compositionally biased region" description="Low complexity" evidence="1">
    <location>
        <begin position="293"/>
        <end position="304"/>
    </location>
</feature>
<dbReference type="PANTHER" id="PTHR12276:SF45">
    <property type="entry name" value="CLATHRIN INTERACTOR 1"/>
    <property type="match status" value="1"/>
</dbReference>
<reference evidence="3" key="1">
    <citation type="journal article" date="2014" name="Genome Announc.">
        <title>De novo whole-genome sequence and genome annotation of Lichtheimia ramosa.</title>
        <authorList>
            <person name="Linde J."/>
            <person name="Schwartze V."/>
            <person name="Binder U."/>
            <person name="Lass-Florl C."/>
            <person name="Voigt K."/>
            <person name="Horn F."/>
        </authorList>
    </citation>
    <scope>NUCLEOTIDE SEQUENCE</scope>
    <source>
        <strain evidence="3">JMRC FSU:6197</strain>
    </source>
</reference>
<feature type="region of interest" description="Disordered" evidence="1">
    <location>
        <begin position="156"/>
        <end position="180"/>
    </location>
</feature>
<dbReference type="GO" id="GO:0006897">
    <property type="term" value="P:endocytosis"/>
    <property type="evidence" value="ECO:0007669"/>
    <property type="project" value="TreeGrafter"/>
</dbReference>
<dbReference type="GO" id="GO:0006895">
    <property type="term" value="P:Golgi to endosome transport"/>
    <property type="evidence" value="ECO:0007669"/>
    <property type="project" value="EnsemblFungi"/>
</dbReference>
<evidence type="ECO:0000256" key="1">
    <source>
        <dbReference type="SAM" id="MobiDB-lite"/>
    </source>
</evidence>